<evidence type="ECO:0000313" key="1">
    <source>
        <dbReference type="EMBL" id="PWK11582.1"/>
    </source>
</evidence>
<proteinExistence type="predicted"/>
<comment type="caution">
    <text evidence="1">The sequence shown here is derived from an EMBL/GenBank/DDBJ whole genome shotgun (WGS) entry which is preliminary data.</text>
</comment>
<sequence length="42" mass="4290">MKKVLALTLLAAAITLGALLPTAQHQAIFYGGDPVGGIVKLD</sequence>
<protein>
    <submittedName>
        <fullName evidence="1">Uncharacterized protein</fullName>
    </submittedName>
</protein>
<dbReference type="RefSeq" id="WP_281272774.1">
    <property type="nucleotide sequence ID" value="NZ_QGGL01000010.1"/>
</dbReference>
<reference evidence="1 2" key="1">
    <citation type="submission" date="2018-05" db="EMBL/GenBank/DDBJ databases">
        <title>Genomic Encyclopedia of Type Strains, Phase IV (KMG-IV): sequencing the most valuable type-strain genomes for metagenomic binning, comparative biology and taxonomic classification.</title>
        <authorList>
            <person name="Goeker M."/>
        </authorList>
    </citation>
    <scope>NUCLEOTIDE SEQUENCE [LARGE SCALE GENOMIC DNA]</scope>
    <source>
        <strain evidence="1 2">DSM 18773</strain>
    </source>
</reference>
<accession>A0A316D9H0</accession>
<dbReference type="AlphaFoldDB" id="A0A316D9H0"/>
<dbReference type="Proteomes" id="UP000245634">
    <property type="component" value="Unassembled WGS sequence"/>
</dbReference>
<name>A0A316D9H0_9BACL</name>
<keyword evidence="2" id="KW-1185">Reference proteome</keyword>
<gene>
    <name evidence="1" type="ORF">C7459_110111</name>
</gene>
<dbReference type="EMBL" id="QGGL01000010">
    <property type="protein sequence ID" value="PWK11582.1"/>
    <property type="molecule type" value="Genomic_DNA"/>
</dbReference>
<organism evidence="1 2">
    <name type="scientific">Tumebacillus permanentifrigoris</name>
    <dbReference type="NCBI Taxonomy" id="378543"/>
    <lineage>
        <taxon>Bacteria</taxon>
        <taxon>Bacillati</taxon>
        <taxon>Bacillota</taxon>
        <taxon>Bacilli</taxon>
        <taxon>Bacillales</taxon>
        <taxon>Alicyclobacillaceae</taxon>
        <taxon>Tumebacillus</taxon>
    </lineage>
</organism>
<evidence type="ECO:0000313" key="2">
    <source>
        <dbReference type="Proteomes" id="UP000245634"/>
    </source>
</evidence>